<dbReference type="PANTHER" id="PTHR10491">
    <property type="entry name" value="DTDP-4-DEHYDRORHAMNOSE REDUCTASE"/>
    <property type="match status" value="1"/>
</dbReference>
<comment type="function">
    <text evidence="6">Catalyzes the reduction of dTDP-6-deoxy-L-lyxo-4-hexulose to yield dTDP-L-rhamnose.</text>
</comment>
<sequence>MRILMFGATGQVAREIQRRSPVVALGRDEVDLTDAGDCAEAVRAEAPDVVINAAAFTAVDAAESDEVTAAQVNGEAPGAMARACADLGIPFIHISTDYVFDGAGDQPFAPDAPTAPLGAYGRTKLAGEEAVRAAGCTHAIIRTSWVVSAHGKNFVKTMLKLGSERETLNVVADQVGGPTPAADIAELCLAAAQQLVDAPEKSGTYHLSGGPDVSWADFAREIFAQAGLPCQVVDIPASAYPTPARRPANSRLDNSATEAAFGLPRPDWRKGLADILRELESRRD</sequence>
<dbReference type="RefSeq" id="WP_353473426.1">
    <property type="nucleotide sequence ID" value="NZ_CP123384.1"/>
</dbReference>
<comment type="similarity">
    <text evidence="2 6">Belongs to the dTDP-4-dehydrorhamnose reductase family.</text>
</comment>
<dbReference type="SUPFAM" id="SSF51735">
    <property type="entry name" value="NAD(P)-binding Rossmann-fold domains"/>
    <property type="match status" value="1"/>
</dbReference>
<comment type="pathway">
    <text evidence="1 6">Carbohydrate biosynthesis; dTDP-L-rhamnose biosynthesis.</text>
</comment>
<keyword evidence="6" id="KW-0521">NADP</keyword>
<evidence type="ECO:0000256" key="3">
    <source>
        <dbReference type="ARBA" id="ARBA00012929"/>
    </source>
</evidence>
<comment type="catalytic activity">
    <reaction evidence="5 6">
        <text>dTDP-beta-L-rhamnose + NADP(+) = dTDP-4-dehydro-beta-L-rhamnose + NADPH + H(+)</text>
        <dbReference type="Rhea" id="RHEA:21796"/>
        <dbReference type="ChEBI" id="CHEBI:15378"/>
        <dbReference type="ChEBI" id="CHEBI:57510"/>
        <dbReference type="ChEBI" id="CHEBI:57783"/>
        <dbReference type="ChEBI" id="CHEBI:58349"/>
        <dbReference type="ChEBI" id="CHEBI:62830"/>
        <dbReference type="EC" id="1.1.1.133"/>
    </reaction>
</comment>
<evidence type="ECO:0000256" key="2">
    <source>
        <dbReference type="ARBA" id="ARBA00010944"/>
    </source>
</evidence>
<dbReference type="GO" id="GO:0008831">
    <property type="term" value="F:dTDP-4-dehydrorhamnose reductase activity"/>
    <property type="evidence" value="ECO:0007669"/>
    <property type="project" value="UniProtKB-EC"/>
</dbReference>
<evidence type="ECO:0000256" key="1">
    <source>
        <dbReference type="ARBA" id="ARBA00004781"/>
    </source>
</evidence>
<gene>
    <name evidence="8" type="primary">rfbD</name>
    <name evidence="8" type="ORF">PVT71_05115</name>
</gene>
<dbReference type="Pfam" id="PF04321">
    <property type="entry name" value="RmlD_sub_bind"/>
    <property type="match status" value="1"/>
</dbReference>
<dbReference type="InterPro" id="IPR029903">
    <property type="entry name" value="RmlD-like-bd"/>
</dbReference>
<comment type="cofactor">
    <cofactor evidence="6">
        <name>Mg(2+)</name>
        <dbReference type="ChEBI" id="CHEBI:18420"/>
    </cofactor>
    <text evidence="6">Binds 1 Mg(2+) ion per monomer.</text>
</comment>
<name>A0AAU8AI80_9RHOB</name>
<evidence type="ECO:0000256" key="5">
    <source>
        <dbReference type="ARBA" id="ARBA00048200"/>
    </source>
</evidence>
<dbReference type="CDD" id="cd05254">
    <property type="entry name" value="dTDP_HR_like_SDR_e"/>
    <property type="match status" value="1"/>
</dbReference>
<dbReference type="AlphaFoldDB" id="A0AAU8AI80"/>
<evidence type="ECO:0000256" key="6">
    <source>
        <dbReference type="RuleBase" id="RU364082"/>
    </source>
</evidence>
<dbReference type="EMBL" id="CP123384">
    <property type="protein sequence ID" value="XCC94600.1"/>
    <property type="molecule type" value="Genomic_DNA"/>
</dbReference>
<dbReference type="Gene3D" id="3.40.50.720">
    <property type="entry name" value="NAD(P)-binding Rossmann-like Domain"/>
    <property type="match status" value="1"/>
</dbReference>
<feature type="domain" description="RmlD-like substrate binding" evidence="7">
    <location>
        <begin position="1"/>
        <end position="279"/>
    </location>
</feature>
<dbReference type="InterPro" id="IPR036291">
    <property type="entry name" value="NAD(P)-bd_dom_sf"/>
</dbReference>
<keyword evidence="6 8" id="KW-0560">Oxidoreductase</keyword>
<dbReference type="Gene3D" id="3.90.25.10">
    <property type="entry name" value="UDP-galactose 4-epimerase, domain 1"/>
    <property type="match status" value="1"/>
</dbReference>
<dbReference type="NCBIfam" id="TIGR01214">
    <property type="entry name" value="rmlD"/>
    <property type="match status" value="1"/>
</dbReference>
<dbReference type="PANTHER" id="PTHR10491:SF4">
    <property type="entry name" value="METHIONINE ADENOSYLTRANSFERASE 2 SUBUNIT BETA"/>
    <property type="match status" value="1"/>
</dbReference>
<organism evidence="8">
    <name type="scientific">Alloyangia sp. H15</name>
    <dbReference type="NCBI Taxonomy" id="3029062"/>
    <lineage>
        <taxon>Bacteria</taxon>
        <taxon>Pseudomonadati</taxon>
        <taxon>Pseudomonadota</taxon>
        <taxon>Alphaproteobacteria</taxon>
        <taxon>Rhodobacterales</taxon>
        <taxon>Roseobacteraceae</taxon>
        <taxon>Alloyangia</taxon>
    </lineage>
</organism>
<accession>A0AAU8AI80</accession>
<protein>
    <recommendedName>
        <fullName evidence="4 6">dTDP-4-dehydrorhamnose reductase</fullName>
        <ecNumber evidence="3 6">1.1.1.133</ecNumber>
    </recommendedName>
</protein>
<dbReference type="EC" id="1.1.1.133" evidence="3 6"/>
<evidence type="ECO:0000313" key="8">
    <source>
        <dbReference type="EMBL" id="XCC94600.1"/>
    </source>
</evidence>
<reference evidence="8" key="1">
    <citation type="submission" date="2023-02" db="EMBL/GenBank/DDBJ databases">
        <title>Description and genomic characterization of Salipiger bruguierae sp. nov., isolated from the sediment of mangrove plant Bruguiera sexangula.</title>
        <authorList>
            <person name="Long M."/>
        </authorList>
    </citation>
    <scope>NUCLEOTIDE SEQUENCE</scope>
    <source>
        <strain evidence="8">H15</strain>
    </source>
</reference>
<proteinExistence type="inferred from homology"/>
<evidence type="ECO:0000259" key="7">
    <source>
        <dbReference type="Pfam" id="PF04321"/>
    </source>
</evidence>
<evidence type="ECO:0000256" key="4">
    <source>
        <dbReference type="ARBA" id="ARBA00017099"/>
    </source>
</evidence>
<dbReference type="InterPro" id="IPR005913">
    <property type="entry name" value="dTDP_dehydrorham_reduct"/>
</dbReference>